<dbReference type="NCBIfam" id="TIGR01230">
    <property type="entry name" value="agmatinase"/>
    <property type="match status" value="1"/>
</dbReference>
<evidence type="ECO:0000256" key="3">
    <source>
        <dbReference type="ARBA" id="ARBA00022801"/>
    </source>
</evidence>
<organism evidence="6 7">
    <name type="scientific">Acidaminobacter hydrogenoformans DSM 2784</name>
    <dbReference type="NCBI Taxonomy" id="1120920"/>
    <lineage>
        <taxon>Bacteria</taxon>
        <taxon>Bacillati</taxon>
        <taxon>Bacillota</taxon>
        <taxon>Clostridia</taxon>
        <taxon>Peptostreptococcales</taxon>
        <taxon>Acidaminobacteraceae</taxon>
        <taxon>Acidaminobacter</taxon>
    </lineage>
</organism>
<dbReference type="EMBL" id="FMWL01000001">
    <property type="protein sequence ID" value="SCZ76462.1"/>
    <property type="molecule type" value="Genomic_DNA"/>
</dbReference>
<keyword evidence="2 4" id="KW-0479">Metal-binding</keyword>
<evidence type="ECO:0000256" key="5">
    <source>
        <dbReference type="RuleBase" id="RU003684"/>
    </source>
</evidence>
<dbReference type="InterPro" id="IPR023696">
    <property type="entry name" value="Ureohydrolase_dom_sf"/>
</dbReference>
<protein>
    <submittedName>
        <fullName evidence="6">Agmatinase</fullName>
    </submittedName>
</protein>
<dbReference type="PANTHER" id="PTHR11358">
    <property type="entry name" value="ARGINASE/AGMATINASE"/>
    <property type="match status" value="1"/>
</dbReference>
<dbReference type="CDD" id="cd11593">
    <property type="entry name" value="Agmatinase-like_2"/>
    <property type="match status" value="1"/>
</dbReference>
<dbReference type="PROSITE" id="PS01053">
    <property type="entry name" value="ARGINASE_1"/>
    <property type="match status" value="1"/>
</dbReference>
<dbReference type="PROSITE" id="PS51409">
    <property type="entry name" value="ARGINASE_2"/>
    <property type="match status" value="1"/>
</dbReference>
<dbReference type="Pfam" id="PF00491">
    <property type="entry name" value="Arginase"/>
    <property type="match status" value="1"/>
</dbReference>
<keyword evidence="4" id="KW-0464">Manganese</keyword>
<dbReference type="PIRSF" id="PIRSF036979">
    <property type="entry name" value="Arginase"/>
    <property type="match status" value="1"/>
</dbReference>
<feature type="binding site" evidence="4">
    <location>
        <position position="140"/>
    </location>
    <ligand>
        <name>Mn(2+)</name>
        <dbReference type="ChEBI" id="CHEBI:29035"/>
        <label>1</label>
    </ligand>
</feature>
<evidence type="ECO:0000256" key="2">
    <source>
        <dbReference type="ARBA" id="ARBA00022723"/>
    </source>
</evidence>
<evidence type="ECO:0000313" key="6">
    <source>
        <dbReference type="EMBL" id="SCZ76462.1"/>
    </source>
</evidence>
<keyword evidence="3 5" id="KW-0378">Hydrolase</keyword>
<proteinExistence type="inferred from homology"/>
<gene>
    <name evidence="6" type="ORF">SAMN03080599_00251</name>
</gene>
<dbReference type="Gene3D" id="3.40.800.10">
    <property type="entry name" value="Ureohydrolase domain"/>
    <property type="match status" value="1"/>
</dbReference>
<sequence>MEQQSTENMIQSTEIWGGLNRPDLTTSEADIAVFGIPWDGSVSFRAGAKEAPGALRSITYTVAPTTERFESLEALKVKDLGDFSGPDRDEVFKQVEDTVANLVKENKLFTMIGGDHSVTIPVLKGIDKAIGKSFGIIHIDAHFDLCDALSGDTLSHGCTERRALELNNIAGPENLFFIGIRSIEPQELDFINNSPIPVPVVSARDYSRMGTQAVIEKAKAALAHLDAVYITVDIDALDPAYAPGTGTPQLGGLTARELLDLLEGLFDLPVIGFDVVEVAPGLDPAWTSVFAARKIITECWGHALRKWD</sequence>
<feature type="binding site" evidence="4">
    <location>
        <position position="235"/>
    </location>
    <ligand>
        <name>Mn(2+)</name>
        <dbReference type="ChEBI" id="CHEBI:29035"/>
        <label>1</label>
    </ligand>
</feature>
<dbReference type="RefSeq" id="WP_242870742.1">
    <property type="nucleotide sequence ID" value="NZ_FMWL01000001.1"/>
</dbReference>
<accession>A0A1G5RQV2</accession>
<evidence type="ECO:0000256" key="1">
    <source>
        <dbReference type="ARBA" id="ARBA00009227"/>
    </source>
</evidence>
<dbReference type="SUPFAM" id="SSF52768">
    <property type="entry name" value="Arginase/deacetylase"/>
    <property type="match status" value="1"/>
</dbReference>
<feature type="binding site" evidence="4">
    <location>
        <position position="116"/>
    </location>
    <ligand>
        <name>Mn(2+)</name>
        <dbReference type="ChEBI" id="CHEBI:29035"/>
        <label>1</label>
    </ligand>
</feature>
<feature type="binding site" evidence="4">
    <location>
        <position position="142"/>
    </location>
    <ligand>
        <name>Mn(2+)</name>
        <dbReference type="ChEBI" id="CHEBI:29035"/>
        <label>1</label>
    </ligand>
</feature>
<dbReference type="InterPro" id="IPR005925">
    <property type="entry name" value="Agmatinase-rel"/>
</dbReference>
<dbReference type="Proteomes" id="UP000199208">
    <property type="component" value="Unassembled WGS sequence"/>
</dbReference>
<dbReference type="InterPro" id="IPR006035">
    <property type="entry name" value="Ureohydrolase"/>
</dbReference>
<reference evidence="6 7" key="1">
    <citation type="submission" date="2016-10" db="EMBL/GenBank/DDBJ databases">
        <authorList>
            <person name="de Groot N.N."/>
        </authorList>
    </citation>
    <scope>NUCLEOTIDE SEQUENCE [LARGE SCALE GENOMIC DNA]</scope>
    <source>
        <strain evidence="6 7">DSM 2784</strain>
    </source>
</reference>
<comment type="similarity">
    <text evidence="1">Belongs to the arginase family. Agmatinase subfamily.</text>
</comment>
<evidence type="ECO:0000256" key="4">
    <source>
        <dbReference type="PIRSR" id="PIRSR036979-1"/>
    </source>
</evidence>
<dbReference type="STRING" id="1120920.SAMN03080599_00251"/>
<comment type="cofactor">
    <cofactor evidence="4">
        <name>Mn(2+)</name>
        <dbReference type="ChEBI" id="CHEBI:29035"/>
    </cofactor>
    <text evidence="4">Binds 2 manganese ions per subunit.</text>
</comment>
<feature type="binding site" evidence="4">
    <location>
        <position position="233"/>
    </location>
    <ligand>
        <name>Mn(2+)</name>
        <dbReference type="ChEBI" id="CHEBI:29035"/>
        <label>1</label>
    </ligand>
</feature>
<dbReference type="InterPro" id="IPR020855">
    <property type="entry name" value="Ureohydrolase_Mn_BS"/>
</dbReference>
<feature type="binding site" evidence="4">
    <location>
        <position position="144"/>
    </location>
    <ligand>
        <name>Mn(2+)</name>
        <dbReference type="ChEBI" id="CHEBI:29035"/>
        <label>1</label>
    </ligand>
</feature>
<dbReference type="GO" id="GO:0046872">
    <property type="term" value="F:metal ion binding"/>
    <property type="evidence" value="ECO:0007669"/>
    <property type="project" value="UniProtKB-KW"/>
</dbReference>
<dbReference type="GO" id="GO:0008783">
    <property type="term" value="F:agmatinase activity"/>
    <property type="evidence" value="ECO:0007669"/>
    <property type="project" value="TreeGrafter"/>
</dbReference>
<evidence type="ECO:0000313" key="7">
    <source>
        <dbReference type="Proteomes" id="UP000199208"/>
    </source>
</evidence>
<dbReference type="AlphaFoldDB" id="A0A1G5RQV2"/>
<dbReference type="PRINTS" id="PR00116">
    <property type="entry name" value="ARGINASE"/>
</dbReference>
<keyword evidence="7" id="KW-1185">Reference proteome</keyword>
<dbReference type="PANTHER" id="PTHR11358:SF26">
    <property type="entry name" value="GUANIDINO ACID HYDROLASE, MITOCHONDRIAL"/>
    <property type="match status" value="1"/>
</dbReference>
<dbReference type="GO" id="GO:0033389">
    <property type="term" value="P:putrescine biosynthetic process from arginine, via agmatine"/>
    <property type="evidence" value="ECO:0007669"/>
    <property type="project" value="TreeGrafter"/>
</dbReference>
<name>A0A1G5RQV2_9FIRM</name>